<gene>
    <name evidence="9" type="ORF">PACTADRAFT_76140</name>
</gene>
<sequence>MSCSNSLNKDKNITAVEITENVEDDIDEIILKTKDIAEEEKQVSVFEAVKRYPKEILWSCIFSLGVVMAGYDAQIISSFYALPSFQKHYGIPDGDDSYYITAAWQTALGMGSPIGQIIGTLFCAWPLEWFGRKKTYAAVNAGCIALVFMQFFAPSIQVLCAGEILAGLLWGFCVLIGPTFASEITHTSLRGILEVVNNLAFVIGQFIANGLAAGMQSRTDSYAYKIPFAIQWIWPSIILCTIYFAPESPYWLVRQKKFEEAKESLRKISSKNEKESQIEDRLKLIIETDALEQQIDRTTSHKDVWKGINLKRTEICSMVYCIQIFSGNPLCGGYSTYFFETAGLSSSNSFNLALGSTAIVACTIILFVVAFLDCSPAYDTNSGIRWAQASLFLVWAAVYQGTIGPMTFVIIGEVPSTKLRGKTIAVATALQSVCALVFTVIMPYILEPTEGDLRGKSGFIFGGLSLLSIVWCFYRLPETKGRTFDEIDVMFHRQVPPRKFKNYDLLGIEDNDQYSTKVTEA</sequence>
<dbReference type="PANTHER" id="PTHR48022:SF83">
    <property type="entry name" value="MAJOR FACILITATOR SUPERFAMILY (MFS) PROFILE DOMAIN-CONTAINING PROTEIN"/>
    <property type="match status" value="1"/>
</dbReference>
<feature type="transmembrane region" description="Helical" evidence="7">
    <location>
        <begin position="193"/>
        <end position="212"/>
    </location>
</feature>
<keyword evidence="5 7" id="KW-1133">Transmembrane helix</keyword>
<keyword evidence="3" id="KW-0813">Transport</keyword>
<keyword evidence="6 7" id="KW-0472">Membrane</keyword>
<evidence type="ECO:0000256" key="2">
    <source>
        <dbReference type="ARBA" id="ARBA00010992"/>
    </source>
</evidence>
<feature type="transmembrane region" description="Helical" evidence="7">
    <location>
        <begin position="352"/>
        <end position="372"/>
    </location>
</feature>
<evidence type="ECO:0000256" key="4">
    <source>
        <dbReference type="ARBA" id="ARBA00022692"/>
    </source>
</evidence>
<comment type="similarity">
    <text evidence="2">Belongs to the major facilitator superfamily. Sugar transporter (TC 2.A.1.1) family.</text>
</comment>
<dbReference type="AlphaFoldDB" id="A0A1E4TVE2"/>
<evidence type="ECO:0000313" key="10">
    <source>
        <dbReference type="Proteomes" id="UP000094236"/>
    </source>
</evidence>
<feature type="transmembrane region" description="Helical" evidence="7">
    <location>
        <begin position="392"/>
        <end position="412"/>
    </location>
</feature>
<dbReference type="STRING" id="669874.A0A1E4TVE2"/>
<dbReference type="InterPro" id="IPR020846">
    <property type="entry name" value="MFS_dom"/>
</dbReference>
<dbReference type="GO" id="GO:0016020">
    <property type="term" value="C:membrane"/>
    <property type="evidence" value="ECO:0007669"/>
    <property type="project" value="UniProtKB-SubCell"/>
</dbReference>
<feature type="transmembrane region" description="Helical" evidence="7">
    <location>
        <begin position="164"/>
        <end position="181"/>
    </location>
</feature>
<evidence type="ECO:0000256" key="3">
    <source>
        <dbReference type="ARBA" id="ARBA00022448"/>
    </source>
</evidence>
<dbReference type="Pfam" id="PF00083">
    <property type="entry name" value="Sugar_tr"/>
    <property type="match status" value="1"/>
</dbReference>
<evidence type="ECO:0000256" key="6">
    <source>
        <dbReference type="ARBA" id="ARBA00023136"/>
    </source>
</evidence>
<name>A0A1E4TVE2_PACTA</name>
<evidence type="ECO:0000256" key="7">
    <source>
        <dbReference type="SAM" id="Phobius"/>
    </source>
</evidence>
<evidence type="ECO:0000313" key="9">
    <source>
        <dbReference type="EMBL" id="ODV95704.1"/>
    </source>
</evidence>
<dbReference type="InterPro" id="IPR005828">
    <property type="entry name" value="MFS_sugar_transport-like"/>
</dbReference>
<dbReference type="OrthoDB" id="6612291at2759"/>
<dbReference type="InterPro" id="IPR050360">
    <property type="entry name" value="MFS_Sugar_Transporters"/>
</dbReference>
<protein>
    <recommendedName>
        <fullName evidence="8">Major facilitator superfamily (MFS) profile domain-containing protein</fullName>
    </recommendedName>
</protein>
<comment type="subcellular location">
    <subcellularLocation>
        <location evidence="1">Membrane</location>
        <topology evidence="1">Multi-pass membrane protein</topology>
    </subcellularLocation>
</comment>
<dbReference type="Gene3D" id="1.20.1250.20">
    <property type="entry name" value="MFS general substrate transporter like domains"/>
    <property type="match status" value="1"/>
</dbReference>
<dbReference type="GO" id="GO:0005351">
    <property type="term" value="F:carbohydrate:proton symporter activity"/>
    <property type="evidence" value="ECO:0007669"/>
    <property type="project" value="TreeGrafter"/>
</dbReference>
<organism evidence="9 10">
    <name type="scientific">Pachysolen tannophilus NRRL Y-2460</name>
    <dbReference type="NCBI Taxonomy" id="669874"/>
    <lineage>
        <taxon>Eukaryota</taxon>
        <taxon>Fungi</taxon>
        <taxon>Dikarya</taxon>
        <taxon>Ascomycota</taxon>
        <taxon>Saccharomycotina</taxon>
        <taxon>Pichiomycetes</taxon>
        <taxon>Pachysolenaceae</taxon>
        <taxon>Pachysolen</taxon>
    </lineage>
</organism>
<feature type="transmembrane region" description="Helical" evidence="7">
    <location>
        <begin position="137"/>
        <end position="158"/>
    </location>
</feature>
<dbReference type="PROSITE" id="PS50850">
    <property type="entry name" value="MFS"/>
    <property type="match status" value="1"/>
</dbReference>
<accession>A0A1E4TVE2</accession>
<reference evidence="10" key="1">
    <citation type="submission" date="2016-05" db="EMBL/GenBank/DDBJ databases">
        <title>Comparative genomics of biotechnologically important yeasts.</title>
        <authorList>
            <consortium name="DOE Joint Genome Institute"/>
            <person name="Riley R."/>
            <person name="Haridas S."/>
            <person name="Wolfe K.H."/>
            <person name="Lopes M.R."/>
            <person name="Hittinger C.T."/>
            <person name="Goker M."/>
            <person name="Salamov A."/>
            <person name="Wisecaver J."/>
            <person name="Long T.M."/>
            <person name="Aerts A.L."/>
            <person name="Barry K."/>
            <person name="Choi C."/>
            <person name="Clum A."/>
            <person name="Coughlan A.Y."/>
            <person name="Deshpande S."/>
            <person name="Douglass A.P."/>
            <person name="Hanson S.J."/>
            <person name="Klenk H.-P."/>
            <person name="Labutti K."/>
            <person name="Lapidus A."/>
            <person name="Lindquist E."/>
            <person name="Lipzen A."/>
            <person name="Meier-Kolthoff J.P."/>
            <person name="Ohm R.A."/>
            <person name="Otillar R.P."/>
            <person name="Pangilinan J."/>
            <person name="Peng Y."/>
            <person name="Rokas A."/>
            <person name="Rosa C.A."/>
            <person name="Scheuner C."/>
            <person name="Sibirny A.A."/>
            <person name="Slot J.C."/>
            <person name="Stielow J.B."/>
            <person name="Sun H."/>
            <person name="Kurtzman C.P."/>
            <person name="Blackwell M."/>
            <person name="Grigoriev I.V."/>
            <person name="Jeffries T.W."/>
        </authorList>
    </citation>
    <scope>NUCLEOTIDE SEQUENCE [LARGE SCALE GENOMIC DNA]</scope>
    <source>
        <strain evidence="10">NRRL Y-2460</strain>
    </source>
</reference>
<feature type="transmembrane region" description="Helical" evidence="7">
    <location>
        <begin position="56"/>
        <end position="82"/>
    </location>
</feature>
<proteinExistence type="inferred from homology"/>
<feature type="domain" description="Major facilitator superfamily (MFS) profile" evidence="8">
    <location>
        <begin position="58"/>
        <end position="480"/>
    </location>
</feature>
<feature type="transmembrane region" description="Helical" evidence="7">
    <location>
        <begin position="232"/>
        <end position="253"/>
    </location>
</feature>
<dbReference type="EMBL" id="KV454014">
    <property type="protein sequence ID" value="ODV95704.1"/>
    <property type="molecule type" value="Genomic_DNA"/>
</dbReference>
<dbReference type="InterPro" id="IPR005829">
    <property type="entry name" value="Sugar_transporter_CS"/>
</dbReference>
<evidence type="ECO:0000256" key="1">
    <source>
        <dbReference type="ARBA" id="ARBA00004141"/>
    </source>
</evidence>
<feature type="transmembrane region" description="Helical" evidence="7">
    <location>
        <begin position="458"/>
        <end position="476"/>
    </location>
</feature>
<dbReference type="SUPFAM" id="SSF103473">
    <property type="entry name" value="MFS general substrate transporter"/>
    <property type="match status" value="1"/>
</dbReference>
<keyword evidence="10" id="KW-1185">Reference proteome</keyword>
<dbReference type="InterPro" id="IPR036259">
    <property type="entry name" value="MFS_trans_sf"/>
</dbReference>
<dbReference type="PROSITE" id="PS00217">
    <property type="entry name" value="SUGAR_TRANSPORT_2"/>
    <property type="match status" value="1"/>
</dbReference>
<dbReference type="Proteomes" id="UP000094236">
    <property type="component" value="Unassembled WGS sequence"/>
</dbReference>
<feature type="transmembrane region" description="Helical" evidence="7">
    <location>
        <begin position="102"/>
        <end position="125"/>
    </location>
</feature>
<evidence type="ECO:0000259" key="8">
    <source>
        <dbReference type="PROSITE" id="PS50850"/>
    </source>
</evidence>
<dbReference type="PANTHER" id="PTHR48022">
    <property type="entry name" value="PLASTIDIC GLUCOSE TRANSPORTER 4"/>
    <property type="match status" value="1"/>
</dbReference>
<feature type="transmembrane region" description="Helical" evidence="7">
    <location>
        <begin position="424"/>
        <end position="446"/>
    </location>
</feature>
<dbReference type="FunFam" id="1.20.1250.20:FF:000078">
    <property type="entry name" value="MFS maltose transporter, putative"/>
    <property type="match status" value="1"/>
</dbReference>
<keyword evidence="4 7" id="KW-0812">Transmembrane</keyword>
<evidence type="ECO:0000256" key="5">
    <source>
        <dbReference type="ARBA" id="ARBA00022989"/>
    </source>
</evidence>